<evidence type="ECO:0000256" key="1">
    <source>
        <dbReference type="ARBA" id="ARBA00004141"/>
    </source>
</evidence>
<reference evidence="7" key="1">
    <citation type="journal article" date="2021" name="Nat. Commun.">
        <title>Genetic determinants of endophytism in the Arabidopsis root mycobiome.</title>
        <authorList>
            <person name="Mesny F."/>
            <person name="Miyauchi S."/>
            <person name="Thiergart T."/>
            <person name="Pickel B."/>
            <person name="Atanasova L."/>
            <person name="Karlsson M."/>
            <person name="Huettel B."/>
            <person name="Barry K.W."/>
            <person name="Haridas S."/>
            <person name="Chen C."/>
            <person name="Bauer D."/>
            <person name="Andreopoulos W."/>
            <person name="Pangilinan J."/>
            <person name="LaButti K."/>
            <person name="Riley R."/>
            <person name="Lipzen A."/>
            <person name="Clum A."/>
            <person name="Drula E."/>
            <person name="Henrissat B."/>
            <person name="Kohler A."/>
            <person name="Grigoriev I.V."/>
            <person name="Martin F.M."/>
            <person name="Hacquard S."/>
        </authorList>
    </citation>
    <scope>NUCLEOTIDE SEQUENCE</scope>
    <source>
        <strain evidence="7">MPI-CAGE-CH-0235</strain>
    </source>
</reference>
<keyword evidence="8" id="KW-1185">Reference proteome</keyword>
<dbReference type="PANTHER" id="PTHR45649:SF1">
    <property type="entry name" value="TRANSPORTER, PUTATIVE (EUROFUNG)-RELATED"/>
    <property type="match status" value="1"/>
</dbReference>
<feature type="transmembrane region" description="Helical" evidence="6">
    <location>
        <begin position="65"/>
        <end position="91"/>
    </location>
</feature>
<keyword evidence="3 6" id="KW-0812">Transmembrane</keyword>
<dbReference type="PANTHER" id="PTHR45649">
    <property type="entry name" value="AMINO-ACID PERMEASE BAT1"/>
    <property type="match status" value="1"/>
</dbReference>
<organism evidence="7 8">
    <name type="scientific">Stachybotrys elegans</name>
    <dbReference type="NCBI Taxonomy" id="80388"/>
    <lineage>
        <taxon>Eukaryota</taxon>
        <taxon>Fungi</taxon>
        <taxon>Dikarya</taxon>
        <taxon>Ascomycota</taxon>
        <taxon>Pezizomycotina</taxon>
        <taxon>Sordariomycetes</taxon>
        <taxon>Hypocreomycetidae</taxon>
        <taxon>Hypocreales</taxon>
        <taxon>Stachybotryaceae</taxon>
        <taxon>Stachybotrys</taxon>
    </lineage>
</organism>
<feature type="transmembrane region" description="Helical" evidence="6">
    <location>
        <begin position="272"/>
        <end position="293"/>
    </location>
</feature>
<evidence type="ECO:0000256" key="2">
    <source>
        <dbReference type="ARBA" id="ARBA00022448"/>
    </source>
</evidence>
<feature type="transmembrane region" description="Helical" evidence="6">
    <location>
        <begin position="323"/>
        <end position="353"/>
    </location>
</feature>
<feature type="transmembrane region" description="Helical" evidence="6">
    <location>
        <begin position="193"/>
        <end position="213"/>
    </location>
</feature>
<dbReference type="OrthoDB" id="3257095at2759"/>
<feature type="transmembrane region" description="Helical" evidence="6">
    <location>
        <begin position="300"/>
        <end position="317"/>
    </location>
</feature>
<dbReference type="Proteomes" id="UP000813444">
    <property type="component" value="Unassembled WGS sequence"/>
</dbReference>
<feature type="transmembrane region" description="Helical" evidence="6">
    <location>
        <begin position="37"/>
        <end position="59"/>
    </location>
</feature>
<comment type="caution">
    <text evidence="7">The sequence shown here is derived from an EMBL/GenBank/DDBJ whole genome shotgun (WGS) entry which is preliminary data.</text>
</comment>
<feature type="transmembrane region" description="Helical" evidence="6">
    <location>
        <begin position="130"/>
        <end position="155"/>
    </location>
</feature>
<feature type="transmembrane region" description="Helical" evidence="6">
    <location>
        <begin position="374"/>
        <end position="393"/>
    </location>
</feature>
<evidence type="ECO:0000256" key="4">
    <source>
        <dbReference type="ARBA" id="ARBA00022989"/>
    </source>
</evidence>
<gene>
    <name evidence="7" type="ORF">B0I35DRAFT_363579</name>
</gene>
<feature type="transmembrane region" description="Helical" evidence="6">
    <location>
        <begin position="454"/>
        <end position="475"/>
    </location>
</feature>
<feature type="transmembrane region" description="Helical" evidence="6">
    <location>
        <begin position="399"/>
        <end position="425"/>
    </location>
</feature>
<evidence type="ECO:0000313" key="8">
    <source>
        <dbReference type="Proteomes" id="UP000813444"/>
    </source>
</evidence>
<dbReference type="Pfam" id="PF13520">
    <property type="entry name" value="AA_permease_2"/>
    <property type="match status" value="1"/>
</dbReference>
<dbReference type="InterPro" id="IPR002293">
    <property type="entry name" value="AA/rel_permease1"/>
</dbReference>
<dbReference type="Gene3D" id="1.20.1740.10">
    <property type="entry name" value="Amino acid/polyamine transporter I"/>
    <property type="match status" value="1"/>
</dbReference>
<evidence type="ECO:0000313" key="7">
    <source>
        <dbReference type="EMBL" id="KAH7304256.1"/>
    </source>
</evidence>
<keyword evidence="5 6" id="KW-0472">Membrane</keyword>
<evidence type="ECO:0000256" key="3">
    <source>
        <dbReference type="ARBA" id="ARBA00022692"/>
    </source>
</evidence>
<dbReference type="PIRSF" id="PIRSF006060">
    <property type="entry name" value="AA_transporter"/>
    <property type="match status" value="1"/>
</dbReference>
<dbReference type="EMBL" id="JAGPNK010000024">
    <property type="protein sequence ID" value="KAH7304256.1"/>
    <property type="molecule type" value="Genomic_DNA"/>
</dbReference>
<evidence type="ECO:0000256" key="6">
    <source>
        <dbReference type="SAM" id="Phobius"/>
    </source>
</evidence>
<evidence type="ECO:0000256" key="5">
    <source>
        <dbReference type="ARBA" id="ARBA00023136"/>
    </source>
</evidence>
<accession>A0A8K0SCD1</accession>
<dbReference type="GO" id="GO:0022857">
    <property type="term" value="F:transmembrane transporter activity"/>
    <property type="evidence" value="ECO:0007669"/>
    <property type="project" value="InterPro"/>
</dbReference>
<feature type="transmembrane region" description="Helical" evidence="6">
    <location>
        <begin position="487"/>
        <end position="507"/>
    </location>
</feature>
<dbReference type="GO" id="GO:0016020">
    <property type="term" value="C:membrane"/>
    <property type="evidence" value="ECO:0007669"/>
    <property type="project" value="UniProtKB-SubCell"/>
</dbReference>
<dbReference type="AlphaFoldDB" id="A0A8K0SCD1"/>
<name>A0A8K0SCD1_9HYPO</name>
<protein>
    <submittedName>
        <fullName evidence="7">Amino acid/polyamine transporter I</fullName>
    </submittedName>
</protein>
<feature type="transmembrane region" description="Helical" evidence="6">
    <location>
        <begin position="161"/>
        <end position="181"/>
    </location>
</feature>
<proteinExistence type="predicted"/>
<keyword evidence="2" id="KW-0813">Transport</keyword>
<keyword evidence="4 6" id="KW-1133">Transmembrane helix</keyword>
<sequence length="520" mass="56758">MGPSEKRETLTLPKAHPTYDDDRTLERLGKRPRLTRSFGYMSMLGFSCSGLCSWESIMLSSVPSLLIGGPASVIWGILFNWIGMASIYFVLAELSSMAPTNGGQYHWVAMLAPPSWSSFLSYMTAWLTTLAWQAVAATVAYIVATLLQGIIILANPHYIPAPWHTVFLIWAVGLVVAMLNSMNNRYLAKLESLILILHLAGFFGIIIPMVYLAPHNDASFVFTTIFNNGGWPTQGIAFMISLPGMTAPLIGADCAVHMSEEIQSAAIIVPKAIVSTVFINGVLAFAAAIALLFCIEDIEAAVAAVETVFYPCLYVFQTVTNSITGACLMGGLIFILAVAGMVSLCATTSPMLWSFSRDNGLPFSIFIVKLTSNSIPVAAIYTTLGITMLLALISLGSAVALQALLSLMTGALLSSYILPCSLLLWRRCVGEIQPYYPDGLQTGLAWGPWKLPGLFGTINNIYACLYGVLIFFWSFWPTAVNPTAETFNWSILVYVVVILFSVVWWIVRARHYFEGPIKEV</sequence>
<comment type="subcellular location">
    <subcellularLocation>
        <location evidence="1">Membrane</location>
        <topology evidence="1">Multi-pass membrane protein</topology>
    </subcellularLocation>
</comment>